<proteinExistence type="predicted"/>
<dbReference type="InterPro" id="IPR023606">
    <property type="entry name" value="CoA-Trfase_III_dom_1_sf"/>
</dbReference>
<dbReference type="SUPFAM" id="SSF89796">
    <property type="entry name" value="CoA-transferase family III (CaiB/BaiF)"/>
    <property type="match status" value="2"/>
</dbReference>
<dbReference type="Proteomes" id="UP001249291">
    <property type="component" value="Unassembled WGS sequence"/>
</dbReference>
<dbReference type="PANTHER" id="PTHR48228">
    <property type="entry name" value="SUCCINYL-COA--D-CITRAMALATE COA-TRANSFERASE"/>
    <property type="match status" value="1"/>
</dbReference>
<sequence length="442" mass="47429">MNEPTNLDPALGLLDRVWAELGIEPHPAGGAAPPPHVVPLPSRLATGDLASASVRAVCLASGIGVSPDPDRIAAAYRSDRALTIDGLSPDVWSPYSGFFRASDGWIRTHGNYPHHAMRLQAGLGLTADADADDVRTAILPLSVTEAVERITLARGLAVPVLQENPERDARLRATPLLQVERIDLAPRPGRYGTDGRHRLAPLTGVRVLDLTRVIAGPVCTRTLALLGADVLRVDPPDLVEPEWQHLDTGHGKRTTLLEARTDRFEELLAAADVIVLGYRPESLDRLGLSASALLERHPALVVAQLSAWGIDEPSRAGFDSLVQAESGISMIESPDGDRPGVLPAQALDHSTGYLLAAAVVSLLERRRREGRGWVVRTSLRRVAAELLGMTRCSQPEAGQELDLTAHTSVFDVAGQTVTTAASVLPGLEFAAPHRWGSDQPRW</sequence>
<name>A0ABU1HR42_9MICO</name>
<dbReference type="InterPro" id="IPR003673">
    <property type="entry name" value="CoA-Trfase_fam_III"/>
</dbReference>
<comment type="caution">
    <text evidence="1">The sequence shown here is derived from an EMBL/GenBank/DDBJ whole genome shotgun (WGS) entry which is preliminary data.</text>
</comment>
<dbReference type="Pfam" id="PF02515">
    <property type="entry name" value="CoA_transf_3"/>
    <property type="match status" value="1"/>
</dbReference>
<gene>
    <name evidence="1" type="ORF">QE375_001657</name>
</gene>
<dbReference type="RefSeq" id="WP_309689833.1">
    <property type="nucleotide sequence ID" value="NZ_JAVIZQ010000001.1"/>
</dbReference>
<dbReference type="EMBL" id="JAVIZQ010000001">
    <property type="protein sequence ID" value="MDR6142103.1"/>
    <property type="molecule type" value="Genomic_DNA"/>
</dbReference>
<accession>A0ABU1HR42</accession>
<keyword evidence="2" id="KW-1185">Reference proteome</keyword>
<dbReference type="PANTHER" id="PTHR48228:SF4">
    <property type="entry name" value="BLR3030 PROTEIN"/>
    <property type="match status" value="1"/>
</dbReference>
<evidence type="ECO:0000313" key="1">
    <source>
        <dbReference type="EMBL" id="MDR6142103.1"/>
    </source>
</evidence>
<dbReference type="InterPro" id="IPR050509">
    <property type="entry name" value="CoA-transferase_III"/>
</dbReference>
<organism evidence="1 2">
    <name type="scientific">Microbacterium foliorum</name>
    <dbReference type="NCBI Taxonomy" id="104336"/>
    <lineage>
        <taxon>Bacteria</taxon>
        <taxon>Bacillati</taxon>
        <taxon>Actinomycetota</taxon>
        <taxon>Actinomycetes</taxon>
        <taxon>Micrococcales</taxon>
        <taxon>Microbacteriaceae</taxon>
        <taxon>Microbacterium</taxon>
    </lineage>
</organism>
<protein>
    <recommendedName>
        <fullName evidence="3">Carnitine dehydratase</fullName>
    </recommendedName>
</protein>
<dbReference type="Gene3D" id="3.40.50.10540">
    <property type="entry name" value="Crotonobetainyl-coa:carnitine coa-transferase, domain 1"/>
    <property type="match status" value="1"/>
</dbReference>
<evidence type="ECO:0000313" key="2">
    <source>
        <dbReference type="Proteomes" id="UP001249291"/>
    </source>
</evidence>
<evidence type="ECO:0008006" key="3">
    <source>
        <dbReference type="Google" id="ProtNLM"/>
    </source>
</evidence>
<reference evidence="1 2" key="1">
    <citation type="submission" date="2023-08" db="EMBL/GenBank/DDBJ databases">
        <title>Functional and genomic diversity of the sorghum phyllosphere microbiome.</title>
        <authorList>
            <person name="Shade A."/>
        </authorList>
    </citation>
    <scope>NUCLEOTIDE SEQUENCE [LARGE SCALE GENOMIC DNA]</scope>
    <source>
        <strain evidence="1 2">SORGH_AS_0445</strain>
    </source>
</reference>